<dbReference type="EMBL" id="CM047587">
    <property type="protein sequence ID" value="KAI9907365.1"/>
    <property type="molecule type" value="Genomic_DNA"/>
</dbReference>
<keyword evidence="2" id="KW-1185">Reference proteome</keyword>
<name>A0ACC0VM11_9STRA</name>
<reference evidence="1 2" key="1">
    <citation type="journal article" date="2022" name="bioRxiv">
        <title>The genome of the oomycete Peronosclerospora sorghi, a cosmopolitan pathogen of maize and sorghum, is inflated with dispersed pseudogenes.</title>
        <authorList>
            <person name="Fletcher K."/>
            <person name="Martin F."/>
            <person name="Isakeit T."/>
            <person name="Cavanaugh K."/>
            <person name="Magill C."/>
            <person name="Michelmore R."/>
        </authorList>
    </citation>
    <scope>NUCLEOTIDE SEQUENCE [LARGE SCALE GENOMIC DNA]</scope>
    <source>
        <strain evidence="1">P6</strain>
    </source>
</reference>
<evidence type="ECO:0000313" key="2">
    <source>
        <dbReference type="Proteomes" id="UP001163321"/>
    </source>
</evidence>
<dbReference type="Proteomes" id="UP001163321">
    <property type="component" value="Chromosome 8"/>
</dbReference>
<accession>A0ACC0VM11</accession>
<comment type="caution">
    <text evidence="1">The sequence shown here is derived from an EMBL/GenBank/DDBJ whole genome shotgun (WGS) entry which is preliminary data.</text>
</comment>
<proteinExistence type="predicted"/>
<sequence>MALMRIRDPWCIQQKERYDAKMRGKVGFIAATGHLQPGLFNGPLDVGPPISAISGLVSNDDITVYARRHLNTLISRSRTLVPIQVGDH</sequence>
<evidence type="ECO:0000313" key="1">
    <source>
        <dbReference type="EMBL" id="KAI9907365.1"/>
    </source>
</evidence>
<organism evidence="1 2">
    <name type="scientific">Peronosclerospora sorghi</name>
    <dbReference type="NCBI Taxonomy" id="230839"/>
    <lineage>
        <taxon>Eukaryota</taxon>
        <taxon>Sar</taxon>
        <taxon>Stramenopiles</taxon>
        <taxon>Oomycota</taxon>
        <taxon>Peronosporomycetes</taxon>
        <taxon>Peronosporales</taxon>
        <taxon>Peronosporaceae</taxon>
        <taxon>Peronosclerospora</taxon>
    </lineage>
</organism>
<gene>
    <name evidence="1" type="ORF">PsorP6_004822</name>
</gene>
<protein>
    <submittedName>
        <fullName evidence="1">Uncharacterized protein</fullName>
    </submittedName>
</protein>